<dbReference type="AlphaFoldDB" id="A0A1W1XIZ6"/>
<evidence type="ECO:0000313" key="2">
    <source>
        <dbReference type="Proteomes" id="UP000192783"/>
    </source>
</evidence>
<protein>
    <submittedName>
        <fullName evidence="1">Uncharacterized protein</fullName>
    </submittedName>
</protein>
<dbReference type="EMBL" id="FWXF01000009">
    <property type="protein sequence ID" value="SMC23929.1"/>
    <property type="molecule type" value="Genomic_DNA"/>
</dbReference>
<proteinExistence type="predicted"/>
<dbReference type="OrthoDB" id="5431930at2"/>
<evidence type="ECO:0000313" key="1">
    <source>
        <dbReference type="EMBL" id="SMC23929.1"/>
    </source>
</evidence>
<dbReference type="RefSeq" id="WP_084057614.1">
    <property type="nucleotide sequence ID" value="NZ_FWXF01000009.1"/>
</dbReference>
<sequence>MSDTTRLVPVLREGVHIIKMVFFKRLKEHLSESGVGKDATDTARLAGAVVNQVFGTPNPQEPHRSFAEANAQRIQSIIDRIAVDLEDMRIPLTDALRVQFLCDRQEGIDSEETLAAAKDHGILLVDREVPLPAAFMNLARRLGAAFQLLQNLPQPEPPETK</sequence>
<gene>
    <name evidence="1" type="ORF">SAMN02746041_01870</name>
</gene>
<organism evidence="1 2">
    <name type="scientific">Desulfacinum hydrothermale DSM 13146</name>
    <dbReference type="NCBI Taxonomy" id="1121390"/>
    <lineage>
        <taxon>Bacteria</taxon>
        <taxon>Pseudomonadati</taxon>
        <taxon>Thermodesulfobacteriota</taxon>
        <taxon>Syntrophobacteria</taxon>
        <taxon>Syntrophobacterales</taxon>
        <taxon>Syntrophobacteraceae</taxon>
        <taxon>Desulfacinum</taxon>
    </lineage>
</organism>
<name>A0A1W1XIZ6_9BACT</name>
<accession>A0A1W1XIZ6</accession>
<dbReference type="Proteomes" id="UP000192783">
    <property type="component" value="Unassembled WGS sequence"/>
</dbReference>
<dbReference type="STRING" id="1121390.SAMN02746041_01870"/>
<keyword evidence="2" id="KW-1185">Reference proteome</keyword>
<reference evidence="1 2" key="1">
    <citation type="submission" date="2017-04" db="EMBL/GenBank/DDBJ databases">
        <authorList>
            <person name="Afonso C.L."/>
            <person name="Miller P.J."/>
            <person name="Scott M.A."/>
            <person name="Spackman E."/>
            <person name="Goraichik I."/>
            <person name="Dimitrov K.M."/>
            <person name="Suarez D.L."/>
            <person name="Swayne D.E."/>
        </authorList>
    </citation>
    <scope>NUCLEOTIDE SEQUENCE [LARGE SCALE GENOMIC DNA]</scope>
    <source>
        <strain evidence="1 2">DSM 13146</strain>
    </source>
</reference>